<dbReference type="InterPro" id="IPR042185">
    <property type="entry name" value="Serpin_sf_2"/>
</dbReference>
<dbReference type="Proteomes" id="UP001420932">
    <property type="component" value="Unassembled WGS sequence"/>
</dbReference>
<dbReference type="GO" id="GO:0005615">
    <property type="term" value="C:extracellular space"/>
    <property type="evidence" value="ECO:0007669"/>
    <property type="project" value="InterPro"/>
</dbReference>
<comment type="similarity">
    <text evidence="1">Belongs to the serpin family.</text>
</comment>
<feature type="domain" description="Serpin" evidence="2">
    <location>
        <begin position="113"/>
        <end position="219"/>
    </location>
</feature>
<accession>A0AAP0Q0X1</accession>
<dbReference type="InterPro" id="IPR023796">
    <property type="entry name" value="Serpin_dom"/>
</dbReference>
<comment type="caution">
    <text evidence="3">The sequence shown here is derived from an EMBL/GenBank/DDBJ whole genome shotgun (WGS) entry which is preliminary data.</text>
</comment>
<proteinExistence type="inferred from homology"/>
<evidence type="ECO:0000313" key="3">
    <source>
        <dbReference type="EMBL" id="KAK9163642.1"/>
    </source>
</evidence>
<organism evidence="3 4">
    <name type="scientific">Stephania yunnanensis</name>
    <dbReference type="NCBI Taxonomy" id="152371"/>
    <lineage>
        <taxon>Eukaryota</taxon>
        <taxon>Viridiplantae</taxon>
        <taxon>Streptophyta</taxon>
        <taxon>Embryophyta</taxon>
        <taxon>Tracheophyta</taxon>
        <taxon>Spermatophyta</taxon>
        <taxon>Magnoliopsida</taxon>
        <taxon>Ranunculales</taxon>
        <taxon>Menispermaceae</taxon>
        <taxon>Menispermoideae</taxon>
        <taxon>Cissampelideae</taxon>
        <taxon>Stephania</taxon>
    </lineage>
</organism>
<dbReference type="SUPFAM" id="SSF56574">
    <property type="entry name" value="Serpins"/>
    <property type="match status" value="1"/>
</dbReference>
<evidence type="ECO:0000313" key="4">
    <source>
        <dbReference type="Proteomes" id="UP001420932"/>
    </source>
</evidence>
<dbReference type="InterPro" id="IPR036186">
    <property type="entry name" value="Serpin_sf"/>
</dbReference>
<sequence length="300" mass="34634">MFVRNVYKGSTKPADFINRVGWLVAGSRNKDSCCYNMNTSTPSLSPSRTRNSLQYNYFKFRIHHQHTRTSILFQNYENTPKVGRGEFRSLHATLMVLPVIVLLWMMKAIEVTKKVLPSGSVDSLTRLILANALYFKESWDEKFDASRTKKHDFHLLDGSSLQVPFMTSYKNQYIAAFDGFKVLRLPYKQGEDKRHFSIYFFLPNTKDGLHSLVEKLGSEPGFLDHLLPRQKVEFSEDRAAWVCWGFRKAEYQEHVVIGPVMRRLWNDVAAREQGSWVTASTTKGVAFYQVYGSMYTGHVS</sequence>
<dbReference type="EMBL" id="JBBNAF010000002">
    <property type="protein sequence ID" value="KAK9163642.1"/>
    <property type="molecule type" value="Genomic_DNA"/>
</dbReference>
<dbReference type="PANTHER" id="PTHR11461">
    <property type="entry name" value="SERINE PROTEASE INHIBITOR, SERPIN"/>
    <property type="match status" value="1"/>
</dbReference>
<dbReference type="Gene3D" id="3.30.497.10">
    <property type="entry name" value="Antithrombin, subunit I, domain 2"/>
    <property type="match status" value="1"/>
</dbReference>
<gene>
    <name evidence="3" type="ORF">Syun_004544</name>
</gene>
<keyword evidence="4" id="KW-1185">Reference proteome</keyword>
<dbReference type="GO" id="GO:0004867">
    <property type="term" value="F:serine-type endopeptidase inhibitor activity"/>
    <property type="evidence" value="ECO:0007669"/>
    <property type="project" value="InterPro"/>
</dbReference>
<name>A0AAP0Q0X1_9MAGN</name>
<dbReference type="PANTHER" id="PTHR11461:SF211">
    <property type="entry name" value="GH10112P-RELATED"/>
    <property type="match status" value="1"/>
</dbReference>
<dbReference type="Gene3D" id="2.30.39.10">
    <property type="entry name" value="Alpha-1-antitrypsin, domain 1"/>
    <property type="match status" value="1"/>
</dbReference>
<reference evidence="3 4" key="1">
    <citation type="submission" date="2024-01" db="EMBL/GenBank/DDBJ databases">
        <title>Genome assemblies of Stephania.</title>
        <authorList>
            <person name="Yang L."/>
        </authorList>
    </citation>
    <scope>NUCLEOTIDE SEQUENCE [LARGE SCALE GENOMIC DNA]</scope>
    <source>
        <strain evidence="3">YNDBR</strain>
        <tissue evidence="3">Leaf</tissue>
    </source>
</reference>
<evidence type="ECO:0000256" key="1">
    <source>
        <dbReference type="ARBA" id="ARBA00009500"/>
    </source>
</evidence>
<dbReference type="AlphaFoldDB" id="A0AAP0Q0X1"/>
<dbReference type="Pfam" id="PF00079">
    <property type="entry name" value="Serpin"/>
    <property type="match status" value="1"/>
</dbReference>
<dbReference type="InterPro" id="IPR000215">
    <property type="entry name" value="Serpin_fam"/>
</dbReference>
<evidence type="ECO:0000259" key="2">
    <source>
        <dbReference type="Pfam" id="PF00079"/>
    </source>
</evidence>
<protein>
    <recommendedName>
        <fullName evidence="2">Serpin domain-containing protein</fullName>
    </recommendedName>
</protein>
<dbReference type="InterPro" id="IPR042178">
    <property type="entry name" value="Serpin_sf_1"/>
</dbReference>